<evidence type="ECO:0000256" key="2">
    <source>
        <dbReference type="ARBA" id="ARBA00022927"/>
    </source>
</evidence>
<keyword evidence="3" id="KW-0175">Coiled coil</keyword>
<feature type="domain" description="Vacuolar protein sorting-associated protein 54 N-terminal" evidence="5">
    <location>
        <begin position="79"/>
        <end position="366"/>
    </location>
</feature>
<keyword evidence="6" id="KW-1185">Reference proteome</keyword>
<dbReference type="GO" id="GO:1990745">
    <property type="term" value="C:EARP complex"/>
    <property type="evidence" value="ECO:0007669"/>
    <property type="project" value="InterPro"/>
</dbReference>
<dbReference type="eggNOG" id="KOG2939">
    <property type="taxonomic scope" value="Eukaryota"/>
</dbReference>
<accession>A0A1I7TM47</accession>
<keyword evidence="1" id="KW-0813">Transport</keyword>
<dbReference type="PANTHER" id="PTHR13258">
    <property type="entry name" value="SYNDETIN"/>
    <property type="match status" value="1"/>
</dbReference>
<dbReference type="InterPro" id="IPR040047">
    <property type="entry name" value="VPS50"/>
</dbReference>
<dbReference type="STRING" id="1561998.A0A1I7TM47"/>
<evidence type="ECO:0000259" key="5">
    <source>
        <dbReference type="Pfam" id="PF10475"/>
    </source>
</evidence>
<evidence type="ECO:0000256" key="4">
    <source>
        <dbReference type="SAM" id="MobiDB-lite"/>
    </source>
</evidence>
<evidence type="ECO:0000313" key="6">
    <source>
        <dbReference type="Proteomes" id="UP000095282"/>
    </source>
</evidence>
<sequence>MNRFKEQFARTASQISDQFSSSVDVKVMLENMNDRVLSSYDAPPSEETIATVGTVQSCSQSSTPRKTITSKTSEEDEVINSIDAAYFIDNDDFDAIDYELKKLCDIDMCYEDIQRERFRLKSQHTVVSKKISTLIIQKSSSYSTQVCEMEKIKDEVGKVVNEVLAIRRALSLATEQTRTCLGLIANEKKKNVLNEIKATLSTIKSFYVTEKRIQETIEEGNFPLAIQMLIETQINAARYAQFTCVNDVMSKLTAMSCLLEEELTAQLSTIAVVFDSEKYRFVYTAYEMLDKTDDVAAKLLNVFNNAIETTTTAVILDKLSDEELKEDATYTSLCLKLDNEQTSVTFREMGFVLCRTFHAYHKIMKFHSSEPTSEASQKIFTALLDSRSEVFLAATRRLITLVESRDFVSLKFDHILDIVDSINRFNKIGKIYFSCDQRKLAECIEKRTETYFDRYHNERLEELLMFIENESFTLCPVPFQFTIFDLQDFEFLKESRQELDDIKSKNDESENQETPSVELIGNDWQNPFCQAAIRSRLQSSYSQKSSDGRASTSSAPENFRQESFSEDPLDEPSGVVTPNLCNTALNLLRFFGRYLRMTALLPTLCCKSAPAIIELYEFFFASMCHIFASERAEYVGRISRLSTCLDTISKKFSKEKDGNSPFRKVFKKMKVERFIHRCPLQFKLHSLTTYMELLNV</sequence>
<evidence type="ECO:0000256" key="3">
    <source>
        <dbReference type="ARBA" id="ARBA00023054"/>
    </source>
</evidence>
<protein>
    <submittedName>
        <fullName evidence="7">Vps54_N domain-containing protein</fullName>
    </submittedName>
</protein>
<dbReference type="AlphaFoldDB" id="A0A1I7TM47"/>
<dbReference type="GO" id="GO:0000149">
    <property type="term" value="F:SNARE binding"/>
    <property type="evidence" value="ECO:0007669"/>
    <property type="project" value="TreeGrafter"/>
</dbReference>
<dbReference type="PANTHER" id="PTHR13258:SF0">
    <property type="entry name" value="SYNDETIN"/>
    <property type="match status" value="1"/>
</dbReference>
<dbReference type="GO" id="GO:0005829">
    <property type="term" value="C:cytosol"/>
    <property type="evidence" value="ECO:0007669"/>
    <property type="project" value="GOC"/>
</dbReference>
<dbReference type="WBParaSite" id="Csp11.Scaffold628.g7280.t1">
    <property type="protein sequence ID" value="Csp11.Scaffold628.g7280.t1"/>
    <property type="gene ID" value="Csp11.Scaffold628.g7280"/>
</dbReference>
<dbReference type="InterPro" id="IPR019515">
    <property type="entry name" value="VPS54_N"/>
</dbReference>
<keyword evidence="2" id="KW-0653">Protein transport</keyword>
<organism evidence="6 7">
    <name type="scientific">Caenorhabditis tropicalis</name>
    <dbReference type="NCBI Taxonomy" id="1561998"/>
    <lineage>
        <taxon>Eukaryota</taxon>
        <taxon>Metazoa</taxon>
        <taxon>Ecdysozoa</taxon>
        <taxon>Nematoda</taxon>
        <taxon>Chromadorea</taxon>
        <taxon>Rhabditida</taxon>
        <taxon>Rhabditina</taxon>
        <taxon>Rhabditomorpha</taxon>
        <taxon>Rhabditoidea</taxon>
        <taxon>Rhabditidae</taxon>
        <taxon>Peloderinae</taxon>
        <taxon>Caenorhabditis</taxon>
    </lineage>
</organism>
<name>A0A1I7TM47_9PELO</name>
<dbReference type="GO" id="GO:0032456">
    <property type="term" value="P:endocytic recycling"/>
    <property type="evidence" value="ECO:0007669"/>
    <property type="project" value="InterPro"/>
</dbReference>
<dbReference type="Proteomes" id="UP000095282">
    <property type="component" value="Unplaced"/>
</dbReference>
<dbReference type="GO" id="GO:0042147">
    <property type="term" value="P:retrograde transport, endosome to Golgi"/>
    <property type="evidence" value="ECO:0007669"/>
    <property type="project" value="InterPro"/>
</dbReference>
<feature type="region of interest" description="Disordered" evidence="4">
    <location>
        <begin position="539"/>
        <end position="571"/>
    </location>
</feature>
<reference evidence="7" key="1">
    <citation type="submission" date="2016-11" db="UniProtKB">
        <authorList>
            <consortium name="WormBaseParasite"/>
        </authorList>
    </citation>
    <scope>IDENTIFICATION</scope>
</reference>
<dbReference type="GO" id="GO:0015031">
    <property type="term" value="P:protein transport"/>
    <property type="evidence" value="ECO:0007669"/>
    <property type="project" value="UniProtKB-KW"/>
</dbReference>
<dbReference type="Pfam" id="PF10475">
    <property type="entry name" value="Vps54_N"/>
    <property type="match status" value="1"/>
</dbReference>
<proteinExistence type="predicted"/>
<evidence type="ECO:0000313" key="7">
    <source>
        <dbReference type="WBParaSite" id="Csp11.Scaffold628.g7280.t1"/>
    </source>
</evidence>
<evidence type="ECO:0000256" key="1">
    <source>
        <dbReference type="ARBA" id="ARBA00022448"/>
    </source>
</evidence>